<evidence type="ECO:0000259" key="2">
    <source>
        <dbReference type="Pfam" id="PF01636"/>
    </source>
</evidence>
<evidence type="ECO:0000313" key="4">
    <source>
        <dbReference type="Proteomes" id="UP000730618"/>
    </source>
</evidence>
<feature type="compositionally biased region" description="Basic and acidic residues" evidence="1">
    <location>
        <begin position="73"/>
        <end position="83"/>
    </location>
</feature>
<feature type="domain" description="Aminoglycoside phosphotransferase" evidence="2">
    <location>
        <begin position="103"/>
        <end position="308"/>
    </location>
</feature>
<feature type="region of interest" description="Disordered" evidence="1">
    <location>
        <begin position="60"/>
        <end position="83"/>
    </location>
</feature>
<evidence type="ECO:0000313" key="3">
    <source>
        <dbReference type="EMBL" id="CAG7647677.1"/>
    </source>
</evidence>
<dbReference type="Proteomes" id="UP000730618">
    <property type="component" value="Unassembled WGS sequence"/>
</dbReference>
<dbReference type="EMBL" id="CAJVCE010000011">
    <property type="protein sequence ID" value="CAG7647677.1"/>
    <property type="molecule type" value="Genomic_DNA"/>
</dbReference>
<accession>A0ABM8VKY1</accession>
<organism evidence="3 4">
    <name type="scientific">Paenibacillus allorhizosphaerae</name>
    <dbReference type="NCBI Taxonomy" id="2849866"/>
    <lineage>
        <taxon>Bacteria</taxon>
        <taxon>Bacillati</taxon>
        <taxon>Bacillota</taxon>
        <taxon>Bacilli</taxon>
        <taxon>Bacillales</taxon>
        <taxon>Paenibacillaceae</taxon>
        <taxon>Paenibacillus</taxon>
    </lineage>
</organism>
<sequence>MNLNHDDLQTLGMTELTKVVQTMFDDESVQVETWTSKPLQGGTVGLVYEVCGTCSRSRTHESAATDGAGEPVRSVKEPSAGREPGHNWAAVLKIQKPFARFGDPESWRREMRLYQSDVYDYLPRAVKVPRCYRIEEKDGTIWMWMEKMTGRNGTQLSLDDYALIARHLAHFQGAFVTGKPLPSQPWLSTQYWLVHTSADWATRAIPWLEPNGERQKDPLLSEETVRDAQWLWVERDRLLDVFHTLPRTLCHRDFSAGNVFTSKDARGMEQTAVIDWDCAGIGRVGEDIADLVGEALIFYDFEPAQAALLQETVLSSYISGLREANWKGDERLIRQGYAISFTLHWCFRIASRIRKLEDREARQRYASVLSFVAGQAAPMRDMMA</sequence>
<gene>
    <name evidence="3" type="ORF">PAECIP111802_04037</name>
</gene>
<dbReference type="RefSeq" id="WP_218100326.1">
    <property type="nucleotide sequence ID" value="NZ_CAJVCE010000011.1"/>
</dbReference>
<dbReference type="PANTHER" id="PTHR21310">
    <property type="entry name" value="AMINOGLYCOSIDE PHOSPHOTRANSFERASE-RELATED-RELATED"/>
    <property type="match status" value="1"/>
</dbReference>
<name>A0ABM8VKY1_9BACL</name>
<protein>
    <recommendedName>
        <fullName evidence="2">Aminoglycoside phosphotransferase domain-containing protein</fullName>
    </recommendedName>
</protein>
<reference evidence="3 4" key="1">
    <citation type="submission" date="2021-06" db="EMBL/GenBank/DDBJ databases">
        <authorList>
            <person name="Criscuolo A."/>
        </authorList>
    </citation>
    <scope>NUCLEOTIDE SEQUENCE [LARGE SCALE GENOMIC DNA]</scope>
    <source>
        <strain evidence="4">CIP 111802</strain>
    </source>
</reference>
<dbReference type="Pfam" id="PF01636">
    <property type="entry name" value="APH"/>
    <property type="match status" value="1"/>
</dbReference>
<comment type="caution">
    <text evidence="3">The sequence shown here is derived from an EMBL/GenBank/DDBJ whole genome shotgun (WGS) entry which is preliminary data.</text>
</comment>
<dbReference type="InterPro" id="IPR051678">
    <property type="entry name" value="AGP_Transferase"/>
</dbReference>
<proteinExistence type="predicted"/>
<dbReference type="InterPro" id="IPR002575">
    <property type="entry name" value="Aminoglycoside_PTrfase"/>
</dbReference>
<evidence type="ECO:0000256" key="1">
    <source>
        <dbReference type="SAM" id="MobiDB-lite"/>
    </source>
</evidence>
<keyword evidence="4" id="KW-1185">Reference proteome</keyword>